<dbReference type="SUPFAM" id="SSF111337">
    <property type="entry name" value="QueA-like"/>
    <property type="match status" value="1"/>
</dbReference>
<comment type="catalytic activity">
    <reaction evidence="8 13">
        <text>7-aminomethyl-7-carbaguanosine(34) in tRNA + S-adenosyl-L-methionine = epoxyqueuosine(34) in tRNA + adenine + L-methionine + 2 H(+)</text>
        <dbReference type="Rhea" id="RHEA:32155"/>
        <dbReference type="Rhea" id="RHEA-COMP:10342"/>
        <dbReference type="Rhea" id="RHEA-COMP:18582"/>
        <dbReference type="ChEBI" id="CHEBI:15378"/>
        <dbReference type="ChEBI" id="CHEBI:16708"/>
        <dbReference type="ChEBI" id="CHEBI:57844"/>
        <dbReference type="ChEBI" id="CHEBI:59789"/>
        <dbReference type="ChEBI" id="CHEBI:82833"/>
        <dbReference type="ChEBI" id="CHEBI:194443"/>
        <dbReference type="EC" id="2.4.99.17"/>
    </reaction>
</comment>
<comment type="function">
    <text evidence="13">Transfers and isomerizes the ribose moiety from AdoMet to the 7-aminomethyl group of 7-deazaguanine (preQ1-tRNA) to give epoxyqueuosine (oQ-tRNA).</text>
</comment>
<evidence type="ECO:0000256" key="9">
    <source>
        <dbReference type="ARBA" id="ARBA00061210"/>
    </source>
</evidence>
<evidence type="ECO:0000256" key="7">
    <source>
        <dbReference type="ARBA" id="ARBA00022785"/>
    </source>
</evidence>
<dbReference type="EC" id="2.4.99.17" evidence="10 13"/>
<evidence type="ECO:0000256" key="6">
    <source>
        <dbReference type="ARBA" id="ARBA00022691"/>
    </source>
</evidence>
<evidence type="ECO:0000313" key="14">
    <source>
        <dbReference type="EMBL" id="CDM64471.1"/>
    </source>
</evidence>
<dbReference type="GO" id="GO:0005737">
    <property type="term" value="C:cytoplasm"/>
    <property type="evidence" value="ECO:0007669"/>
    <property type="project" value="UniProtKB-SubCell"/>
</dbReference>
<evidence type="ECO:0000256" key="5">
    <source>
        <dbReference type="ARBA" id="ARBA00022679"/>
    </source>
</evidence>
<keyword evidence="14" id="KW-0328">Glycosyltransferase</keyword>
<dbReference type="Proteomes" id="UP000031518">
    <property type="component" value="Unassembled WGS sequence"/>
</dbReference>
<sequence>MRRLGSRFQTSFSAVLISDFDYDLPEELIAQQPAEPRDASRMLVVDRHRACWQDCAFRDLPELVHPGDVLVINNTRVFPARLIGRREPSGGKIELLLLTERGALEWEALARPARRLPVGARVSFGEGRLRGEIREEIEGGLRLVRFECEENFDQLLDEIGRTPLPPYIKRDPFKADAPDRERYQTIFARERGAVAAPTAGLHFTPRIIAELRERGAQIAEITLHVGYGTFEPVRVKDVQQHRVAAERFVIGQEAAEKIAQARRSGGRIIAVGTTSVRALESAADERGIVKPTAGSTQLTIVPGYRFRAVDALLTNFHLPRSSLLLLVSAFAGRELILAAYRHAVKERYRFYSYGDCMLII</sequence>
<dbReference type="GO" id="GO:0008616">
    <property type="term" value="P:tRNA queuosine(34) biosynthetic process"/>
    <property type="evidence" value="ECO:0007669"/>
    <property type="project" value="UniProtKB-UniRule"/>
</dbReference>
<evidence type="ECO:0000256" key="3">
    <source>
        <dbReference type="ARBA" id="ARBA00011245"/>
    </source>
</evidence>
<dbReference type="InterPro" id="IPR042118">
    <property type="entry name" value="QueA_dom1"/>
</dbReference>
<name>A0A0B6WTV2_9BACT</name>
<keyword evidence="6 13" id="KW-0949">S-adenosyl-L-methionine</keyword>
<dbReference type="GO" id="GO:0051075">
    <property type="term" value="F:S-adenosylmethionine:tRNA ribosyltransferase-isomerase activity"/>
    <property type="evidence" value="ECO:0007669"/>
    <property type="project" value="UniProtKB-EC"/>
</dbReference>
<dbReference type="Gene3D" id="2.40.10.240">
    <property type="entry name" value="QueA-like"/>
    <property type="match status" value="1"/>
</dbReference>
<dbReference type="EMBL" id="CBXV010000002">
    <property type="protein sequence ID" value="CDM64471.1"/>
    <property type="molecule type" value="Genomic_DNA"/>
</dbReference>
<keyword evidence="15" id="KW-1185">Reference proteome</keyword>
<comment type="subunit">
    <text evidence="3 13">Monomer.</text>
</comment>
<keyword evidence="5 13" id="KW-0808">Transferase</keyword>
<evidence type="ECO:0000256" key="8">
    <source>
        <dbReference type="ARBA" id="ARBA00052751"/>
    </source>
</evidence>
<dbReference type="STRING" id="454194.PYK22_00465"/>
<keyword evidence="14" id="KW-0413">Isomerase</keyword>
<dbReference type="FunFam" id="2.40.10.240:FF:000002">
    <property type="entry name" value="S-adenosylmethionine:tRNA ribosyltransferase-isomerase"/>
    <property type="match status" value="1"/>
</dbReference>
<comment type="similarity">
    <text evidence="9 13">Belongs to the QueA family.</text>
</comment>
<dbReference type="PANTHER" id="PTHR30307">
    <property type="entry name" value="S-ADENOSYLMETHIONINE:TRNA RIBOSYLTRANSFERASE-ISOMERASE"/>
    <property type="match status" value="1"/>
</dbReference>
<proteinExistence type="inferred from homology"/>
<evidence type="ECO:0000256" key="10">
    <source>
        <dbReference type="ARBA" id="ARBA00066503"/>
    </source>
</evidence>
<comment type="pathway">
    <text evidence="2 13">tRNA modification; tRNA-queuosine biosynthesis.</text>
</comment>
<dbReference type="NCBIfam" id="NF001140">
    <property type="entry name" value="PRK00147.1"/>
    <property type="match status" value="1"/>
</dbReference>
<evidence type="ECO:0000256" key="2">
    <source>
        <dbReference type="ARBA" id="ARBA00004691"/>
    </source>
</evidence>
<dbReference type="Pfam" id="PF02547">
    <property type="entry name" value="Queuosine_synth"/>
    <property type="match status" value="1"/>
</dbReference>
<dbReference type="InterPro" id="IPR036100">
    <property type="entry name" value="QueA_sf"/>
</dbReference>
<evidence type="ECO:0000256" key="4">
    <source>
        <dbReference type="ARBA" id="ARBA00022490"/>
    </source>
</evidence>
<dbReference type="InterPro" id="IPR042119">
    <property type="entry name" value="QueA_dom2"/>
</dbReference>
<evidence type="ECO:0000256" key="1">
    <source>
        <dbReference type="ARBA" id="ARBA00004496"/>
    </source>
</evidence>
<dbReference type="FunFam" id="3.40.1780.10:FF:000001">
    <property type="entry name" value="S-adenosylmethionine:tRNA ribosyltransferase-isomerase"/>
    <property type="match status" value="1"/>
</dbReference>
<dbReference type="AlphaFoldDB" id="A0A0B6WTV2"/>
<dbReference type="InterPro" id="IPR003699">
    <property type="entry name" value="QueA"/>
</dbReference>
<dbReference type="PANTHER" id="PTHR30307:SF0">
    <property type="entry name" value="S-ADENOSYLMETHIONINE:TRNA RIBOSYLTRANSFERASE-ISOMERASE"/>
    <property type="match status" value="1"/>
</dbReference>
<dbReference type="UniPathway" id="UPA00392"/>
<evidence type="ECO:0000256" key="11">
    <source>
        <dbReference type="ARBA" id="ARBA00069325"/>
    </source>
</evidence>
<dbReference type="Gene3D" id="3.40.1780.10">
    <property type="entry name" value="QueA-like"/>
    <property type="match status" value="2"/>
</dbReference>
<organism evidence="14 15">
    <name type="scientific">Pyrinomonas methylaliphatogenes</name>
    <dbReference type="NCBI Taxonomy" id="454194"/>
    <lineage>
        <taxon>Bacteria</taxon>
        <taxon>Pseudomonadati</taxon>
        <taxon>Acidobacteriota</taxon>
        <taxon>Blastocatellia</taxon>
        <taxon>Blastocatellales</taxon>
        <taxon>Pyrinomonadaceae</taxon>
        <taxon>Pyrinomonas</taxon>
    </lineage>
</organism>
<keyword evidence="7 13" id="KW-0671">Queuosine biosynthesis</keyword>
<keyword evidence="4 13" id="KW-0963">Cytoplasm</keyword>
<protein>
    <recommendedName>
        <fullName evidence="11 13">S-adenosylmethionine:tRNA ribosyltransferase-isomerase</fullName>
        <ecNumber evidence="10 13">2.4.99.17</ecNumber>
    </recommendedName>
    <alternativeName>
        <fullName evidence="12 13">Queuosine biosynthesis protein QueA</fullName>
    </alternativeName>
</protein>
<reference evidence="14 15" key="2">
    <citation type="submission" date="2015-01" db="EMBL/GenBank/DDBJ databases">
        <title>Complete genome sequence of Pyrinomonas methylaliphatogenes type strain K22T.</title>
        <authorList>
            <person name="Lee K.C.Y."/>
            <person name="Power J.F."/>
            <person name="Dunfield P.F."/>
            <person name="Morgan X.C."/>
            <person name="Huttenhower C."/>
            <person name="Stott M.B."/>
        </authorList>
    </citation>
    <scope>NUCLEOTIDE SEQUENCE [LARGE SCALE GENOMIC DNA]</scope>
    <source>
        <strain evidence="14 15">K22</strain>
    </source>
</reference>
<evidence type="ECO:0000256" key="13">
    <source>
        <dbReference type="HAMAP-Rule" id="MF_00113"/>
    </source>
</evidence>
<comment type="subcellular location">
    <subcellularLocation>
        <location evidence="1 13">Cytoplasm</location>
    </subcellularLocation>
</comment>
<evidence type="ECO:0000256" key="12">
    <source>
        <dbReference type="ARBA" id="ARBA00076160"/>
    </source>
</evidence>
<gene>
    <name evidence="13" type="primary">queA</name>
    <name evidence="14" type="ORF">PYK22_00465</name>
</gene>
<dbReference type="HAMAP" id="MF_00113">
    <property type="entry name" value="QueA"/>
    <property type="match status" value="1"/>
</dbReference>
<accession>A0A0B6WTV2</accession>
<evidence type="ECO:0000313" key="15">
    <source>
        <dbReference type="Proteomes" id="UP000031518"/>
    </source>
</evidence>
<dbReference type="NCBIfam" id="TIGR00113">
    <property type="entry name" value="queA"/>
    <property type="match status" value="1"/>
</dbReference>
<reference evidence="14 15" key="1">
    <citation type="submission" date="2013-12" db="EMBL/GenBank/DDBJ databases">
        <authorList>
            <person name="Stott M."/>
        </authorList>
    </citation>
    <scope>NUCLEOTIDE SEQUENCE [LARGE SCALE GENOMIC DNA]</scope>
    <source>
        <strain evidence="14 15">K22</strain>
    </source>
</reference>